<dbReference type="Pfam" id="PF08291">
    <property type="entry name" value="Peptidase_M15_3"/>
    <property type="match status" value="1"/>
</dbReference>
<gene>
    <name evidence="2" type="ORF">prwr041_03440</name>
</gene>
<keyword evidence="3" id="KW-1185">Reference proteome</keyword>
<sequence>MTNNHSSGSFVLFFNKIMTLEQAKEKRLTEHFTLYEMMRSDTAENHNIDNTPDATQIENLKYLCEKILEPLRRNFGVIKINSGFRCPVLNQRVNGVGNSQHLFGEAADIHCNSSYIARKYFDFITNLCPYDQLLFEYRRGGSFWIHVSIKRNERNRKMRIENYPAKH</sequence>
<dbReference type="Gene3D" id="3.30.1380.10">
    <property type="match status" value="1"/>
</dbReference>
<protein>
    <recommendedName>
        <fullName evidence="1">Peptidase M15A C-terminal domain-containing protein</fullName>
    </recommendedName>
</protein>
<name>A0ABN6EF16_9BACT</name>
<evidence type="ECO:0000313" key="3">
    <source>
        <dbReference type="Proteomes" id="UP001319045"/>
    </source>
</evidence>
<dbReference type="InterPro" id="IPR013230">
    <property type="entry name" value="Peptidase_M15A_C"/>
</dbReference>
<feature type="domain" description="Peptidase M15A C-terminal" evidence="1">
    <location>
        <begin position="31"/>
        <end position="113"/>
    </location>
</feature>
<dbReference type="InterPro" id="IPR009045">
    <property type="entry name" value="Zn_M74/Hedgehog-like"/>
</dbReference>
<evidence type="ECO:0000313" key="2">
    <source>
        <dbReference type="EMBL" id="BCS84451.1"/>
    </source>
</evidence>
<dbReference type="EMBL" id="AP024484">
    <property type="protein sequence ID" value="BCS84451.1"/>
    <property type="molecule type" value="Genomic_DNA"/>
</dbReference>
<reference evidence="2 3" key="1">
    <citation type="journal article" date="2022" name="Int. J. Syst. Evol. Microbiol.">
        <title>Prevotella herbatica sp. nov., a plant polysaccharide-decomposing anaerobic bacterium isolated from a methanogenic reactor.</title>
        <authorList>
            <person name="Uek A."/>
            <person name="Tonouchi A."/>
            <person name="Kaku N."/>
            <person name="Ueki K."/>
        </authorList>
    </citation>
    <scope>NUCLEOTIDE SEQUENCE [LARGE SCALE GENOMIC DNA]</scope>
    <source>
        <strain evidence="2 3">WR041</strain>
    </source>
</reference>
<organism evidence="2 3">
    <name type="scientific">Prevotella herbatica</name>
    <dbReference type="NCBI Taxonomy" id="2801997"/>
    <lineage>
        <taxon>Bacteria</taxon>
        <taxon>Pseudomonadati</taxon>
        <taxon>Bacteroidota</taxon>
        <taxon>Bacteroidia</taxon>
        <taxon>Bacteroidales</taxon>
        <taxon>Prevotellaceae</taxon>
        <taxon>Prevotella</taxon>
    </lineage>
</organism>
<proteinExistence type="predicted"/>
<accession>A0ABN6EF16</accession>
<dbReference type="Proteomes" id="UP001319045">
    <property type="component" value="Chromosome"/>
</dbReference>
<dbReference type="SUPFAM" id="SSF55166">
    <property type="entry name" value="Hedgehog/DD-peptidase"/>
    <property type="match status" value="1"/>
</dbReference>
<evidence type="ECO:0000259" key="1">
    <source>
        <dbReference type="Pfam" id="PF08291"/>
    </source>
</evidence>